<dbReference type="Gene3D" id="3.20.20.80">
    <property type="entry name" value="Glycosidases"/>
    <property type="match status" value="1"/>
</dbReference>
<proteinExistence type="predicted"/>
<gene>
    <name evidence="1" type="ORF">ABVK25_004894</name>
</gene>
<sequence length="125" mass="14423">MHSTPGWSQYELKECVMPYFVQLPVMEIQDWNTHPVLRDVKRRVFQEWCSYFARSICSVHSNSELCIGYLLVDIPATVKHGTGKGVWPNLEGLSEEEREEKIGEMSEGYYSTICTGCEGPWIFII</sequence>
<evidence type="ECO:0000313" key="1">
    <source>
        <dbReference type="EMBL" id="KAL2054592.1"/>
    </source>
</evidence>
<dbReference type="Proteomes" id="UP001590951">
    <property type="component" value="Unassembled WGS sequence"/>
</dbReference>
<accession>A0ABR4B9Q8</accession>
<reference evidence="1 2" key="1">
    <citation type="submission" date="2024-09" db="EMBL/GenBank/DDBJ databases">
        <title>Rethinking Asexuality: The Enigmatic Case of Functional Sexual Genes in Lepraria (Stereocaulaceae).</title>
        <authorList>
            <person name="Doellman M."/>
            <person name="Sun Y."/>
            <person name="Barcenas-Pena A."/>
            <person name="Lumbsch H.T."/>
            <person name="Grewe F."/>
        </authorList>
    </citation>
    <scope>NUCLEOTIDE SEQUENCE [LARGE SCALE GENOMIC DNA]</scope>
    <source>
        <strain evidence="1 2">Grewe 0041</strain>
    </source>
</reference>
<dbReference type="EMBL" id="JBHFEH010000014">
    <property type="protein sequence ID" value="KAL2054592.1"/>
    <property type="molecule type" value="Genomic_DNA"/>
</dbReference>
<protein>
    <submittedName>
        <fullName evidence="1">Uncharacterized protein</fullName>
    </submittedName>
</protein>
<name>A0ABR4B9Q8_9LECA</name>
<keyword evidence="2" id="KW-1185">Reference proteome</keyword>
<evidence type="ECO:0000313" key="2">
    <source>
        <dbReference type="Proteomes" id="UP001590951"/>
    </source>
</evidence>
<comment type="caution">
    <text evidence="1">The sequence shown here is derived from an EMBL/GenBank/DDBJ whole genome shotgun (WGS) entry which is preliminary data.</text>
</comment>
<organism evidence="1 2">
    <name type="scientific">Lepraria finkii</name>
    <dbReference type="NCBI Taxonomy" id="1340010"/>
    <lineage>
        <taxon>Eukaryota</taxon>
        <taxon>Fungi</taxon>
        <taxon>Dikarya</taxon>
        <taxon>Ascomycota</taxon>
        <taxon>Pezizomycotina</taxon>
        <taxon>Lecanoromycetes</taxon>
        <taxon>OSLEUM clade</taxon>
        <taxon>Lecanoromycetidae</taxon>
        <taxon>Lecanorales</taxon>
        <taxon>Lecanorineae</taxon>
        <taxon>Stereocaulaceae</taxon>
        <taxon>Lepraria</taxon>
    </lineage>
</organism>